<dbReference type="AlphaFoldDB" id="A0A0R0CV13"/>
<dbReference type="Gene3D" id="2.60.40.2070">
    <property type="match status" value="1"/>
</dbReference>
<reference evidence="13 14" key="1">
    <citation type="submission" date="2015-05" db="EMBL/GenBank/DDBJ databases">
        <title>Genome sequencing and analysis of members of genus Stenotrophomonas.</title>
        <authorList>
            <person name="Patil P.P."/>
            <person name="Midha S."/>
            <person name="Patil P.B."/>
        </authorList>
    </citation>
    <scope>NUCLEOTIDE SEQUENCE [LARGE SCALE GENOMIC DNA]</scope>
    <source>
        <strain evidence="13 14">DSM 21508</strain>
    </source>
</reference>
<evidence type="ECO:0000256" key="3">
    <source>
        <dbReference type="ARBA" id="ARBA00022448"/>
    </source>
</evidence>
<dbReference type="GO" id="GO:0009279">
    <property type="term" value="C:cell outer membrane"/>
    <property type="evidence" value="ECO:0007669"/>
    <property type="project" value="UniProtKB-SubCell"/>
</dbReference>
<dbReference type="EMBL" id="LDJK01000055">
    <property type="protein sequence ID" value="KRG73147.1"/>
    <property type="molecule type" value="Genomic_DNA"/>
</dbReference>
<dbReference type="Gene3D" id="2.60.40.3110">
    <property type="match status" value="1"/>
</dbReference>
<evidence type="ECO:0000313" key="13">
    <source>
        <dbReference type="EMBL" id="KRG73147.1"/>
    </source>
</evidence>
<evidence type="ECO:0000256" key="7">
    <source>
        <dbReference type="ARBA" id="ARBA00023136"/>
    </source>
</evidence>
<protein>
    <recommendedName>
        <fullName evidence="15">Fimbrial assembly protein</fullName>
    </recommendedName>
</protein>
<dbReference type="Gene3D" id="2.60.40.2610">
    <property type="entry name" value="Outer membrane usher protein FimD, plug domain"/>
    <property type="match status" value="1"/>
</dbReference>
<keyword evidence="8 9" id="KW-0998">Cell outer membrane</keyword>
<dbReference type="InterPro" id="IPR025949">
    <property type="entry name" value="PapC-like_C"/>
</dbReference>
<name>A0A0R0CV13_9GAMM</name>
<keyword evidence="7 9" id="KW-0472">Membrane</keyword>
<dbReference type="PROSITE" id="PS01151">
    <property type="entry name" value="FIMBRIAL_USHER"/>
    <property type="match status" value="1"/>
</dbReference>
<dbReference type="GO" id="GO:0009297">
    <property type="term" value="P:pilus assembly"/>
    <property type="evidence" value="ECO:0007669"/>
    <property type="project" value="InterPro"/>
</dbReference>
<evidence type="ECO:0000256" key="9">
    <source>
        <dbReference type="RuleBase" id="RU003884"/>
    </source>
</evidence>
<keyword evidence="6 10" id="KW-0732">Signal</keyword>
<dbReference type="RefSeq" id="WP_057508899.1">
    <property type="nucleotide sequence ID" value="NZ_LDJK01000055.1"/>
</dbReference>
<accession>A0A0R0CV13</accession>
<dbReference type="Pfam" id="PF00577">
    <property type="entry name" value="Usher"/>
    <property type="match status" value="1"/>
</dbReference>
<sequence>MLFRSPTSSAPKPCRLAFAVVGALFPAVALAAPNVEFNAQFLQGSQASALDLSRFESGEDVPGIYSADIKVNGVVVARREVELRALDNGSTAVCLSPELIAVLGVDPARLPQPGSATDGDGQPIQLQPLPASVSCKPLSTFIPQASVRFDAGELALEVSIPQAYLSRDPRGWVSPELWDDGISAAMLGYSISHQRIQTRGYQLQSTSAMLNAGINLGAWRVRHDGYLSQASGRGTSYRAGRSYAQRSIASLGTELTVGEASTNGDLFDGVSFRGISVATDPRMLPESQRDYAPTVRGVAQTNARVVIRQRDAVLYQTNVAAGPFEINDLYGTAYAGDLDVEVIENDGRVQRFVVPFASVPQLLRAGQHRFNVTVGTLDDAWLRDTPTLLEATLRKGISNRFTGFGGVTASDGYAAGLIGGALNTRFGAFSGDVTVARTQLRGTLPASESRMQGQSYRLAFSKDIPATGTNLSMAAYRFSTQGYLSLPDAARLRQQMADGEGGRLFARQRSRLDINLNQGLGDGAASLYASASSVDYWGQDQRRTNFSVGYSDRLGPASYSLSAQRSLERSLGGGAAREGNSFHLNVTVPLGTRSSAPRLVTAVNRRSDGRDDERAGVTGTFGERRQGGYNASISRYSGAGANVDAGVSYQTSVATLNAGYNHASASRGLSLGATGGVVLHGDGVVFAQQLGDTIALVQVPDAAGAALDSTVGVKTNAKGYAVVPYMTPFRRNEVTVDPKGLPLDVELKTTSVIGVPTAGAVVKLVVPTSNGRSALIEAYQADGQALRFGLDVYNEAGDVVGVVGQASRLWVRGIEQTGRLTVRLGANGAQQCVIAYSVPAGNSGELITANCAAPSTMAAGAGADASQVGSR</sequence>
<dbReference type="FunFam" id="2.60.40.3110:FF:000001">
    <property type="entry name" value="Putative fimbrial outer membrane usher"/>
    <property type="match status" value="1"/>
</dbReference>
<dbReference type="GO" id="GO:0015473">
    <property type="term" value="F:fimbrial usher porin activity"/>
    <property type="evidence" value="ECO:0007669"/>
    <property type="project" value="InterPro"/>
</dbReference>
<keyword evidence="5 9" id="KW-0812">Transmembrane</keyword>
<comment type="subcellular location">
    <subcellularLocation>
        <location evidence="1 9">Cell outer membrane</location>
        <topology evidence="1 9">Multi-pass membrane protein</topology>
    </subcellularLocation>
</comment>
<evidence type="ECO:0000256" key="5">
    <source>
        <dbReference type="ARBA" id="ARBA00022692"/>
    </source>
</evidence>
<organism evidence="13 14">
    <name type="scientific">Stenotrophomonas chelatiphaga</name>
    <dbReference type="NCBI Taxonomy" id="517011"/>
    <lineage>
        <taxon>Bacteria</taxon>
        <taxon>Pseudomonadati</taxon>
        <taxon>Pseudomonadota</taxon>
        <taxon>Gammaproteobacteria</taxon>
        <taxon>Lysobacterales</taxon>
        <taxon>Lysobacteraceae</taxon>
        <taxon>Stenotrophomonas</taxon>
    </lineage>
</organism>
<dbReference type="PANTHER" id="PTHR30451:SF20">
    <property type="entry name" value="FIMBRIAE USHER"/>
    <property type="match status" value="1"/>
</dbReference>
<dbReference type="Pfam" id="PF13953">
    <property type="entry name" value="PapC_C"/>
    <property type="match status" value="1"/>
</dbReference>
<dbReference type="SUPFAM" id="SSF141729">
    <property type="entry name" value="FimD N-terminal domain-like"/>
    <property type="match status" value="1"/>
</dbReference>
<dbReference type="InterPro" id="IPR025885">
    <property type="entry name" value="PapC_N"/>
</dbReference>
<evidence type="ECO:0000256" key="8">
    <source>
        <dbReference type="ARBA" id="ARBA00023237"/>
    </source>
</evidence>
<dbReference type="Proteomes" id="UP000051386">
    <property type="component" value="Unassembled WGS sequence"/>
</dbReference>
<evidence type="ECO:0000259" key="12">
    <source>
        <dbReference type="Pfam" id="PF13954"/>
    </source>
</evidence>
<keyword evidence="9" id="KW-1029">Fimbrium biogenesis</keyword>
<feature type="chain" id="PRO_5006394627" description="Fimbrial assembly protein" evidence="10">
    <location>
        <begin position="32"/>
        <end position="871"/>
    </location>
</feature>
<evidence type="ECO:0000256" key="6">
    <source>
        <dbReference type="ARBA" id="ARBA00022729"/>
    </source>
</evidence>
<proteinExistence type="inferred from homology"/>
<dbReference type="InterPro" id="IPR037224">
    <property type="entry name" value="PapC_N_sf"/>
</dbReference>
<feature type="signal peptide" evidence="10">
    <location>
        <begin position="1"/>
        <end position="31"/>
    </location>
</feature>
<keyword evidence="3 9" id="KW-0813">Transport</keyword>
<dbReference type="PATRIC" id="fig|517011.3.peg.2360"/>
<evidence type="ECO:0008006" key="15">
    <source>
        <dbReference type="Google" id="ProtNLM"/>
    </source>
</evidence>
<keyword evidence="4" id="KW-1134">Transmembrane beta strand</keyword>
<dbReference type="InterPro" id="IPR018030">
    <property type="entry name" value="Fimbrial_membr_usher_CS"/>
</dbReference>
<dbReference type="Pfam" id="PF13954">
    <property type="entry name" value="PapC_N"/>
    <property type="match status" value="1"/>
</dbReference>
<gene>
    <name evidence="13" type="ORF">ABB28_12280</name>
</gene>
<feature type="domain" description="PapC N-terminal" evidence="12">
    <location>
        <begin position="36"/>
        <end position="192"/>
    </location>
</feature>
<evidence type="ECO:0000259" key="11">
    <source>
        <dbReference type="Pfam" id="PF13953"/>
    </source>
</evidence>
<evidence type="ECO:0000256" key="1">
    <source>
        <dbReference type="ARBA" id="ARBA00004571"/>
    </source>
</evidence>
<evidence type="ECO:0000256" key="4">
    <source>
        <dbReference type="ARBA" id="ARBA00022452"/>
    </source>
</evidence>
<evidence type="ECO:0000313" key="14">
    <source>
        <dbReference type="Proteomes" id="UP000051386"/>
    </source>
</evidence>
<dbReference type="Gene3D" id="3.10.20.410">
    <property type="match status" value="1"/>
</dbReference>
<dbReference type="PANTHER" id="PTHR30451">
    <property type="entry name" value="OUTER MEMBRANE USHER PROTEIN"/>
    <property type="match status" value="1"/>
</dbReference>
<comment type="similarity">
    <text evidence="2 9">Belongs to the fimbrial export usher family.</text>
</comment>
<keyword evidence="14" id="KW-1185">Reference proteome</keyword>
<evidence type="ECO:0000256" key="2">
    <source>
        <dbReference type="ARBA" id="ARBA00008064"/>
    </source>
</evidence>
<dbReference type="InterPro" id="IPR042186">
    <property type="entry name" value="FimD_plug_dom"/>
</dbReference>
<comment type="caution">
    <text evidence="13">The sequence shown here is derived from an EMBL/GenBank/DDBJ whole genome shotgun (WGS) entry which is preliminary data.</text>
</comment>
<feature type="domain" description="PapC-like C-terminal" evidence="11">
    <location>
        <begin position="775"/>
        <end position="839"/>
    </location>
</feature>
<dbReference type="InterPro" id="IPR000015">
    <property type="entry name" value="Fimb_usher"/>
</dbReference>
<evidence type="ECO:0000256" key="10">
    <source>
        <dbReference type="SAM" id="SignalP"/>
    </source>
</evidence>
<dbReference type="InterPro" id="IPR043142">
    <property type="entry name" value="PapC-like_C_sf"/>
</dbReference>